<comment type="caution">
    <text evidence="2">The sequence shown here is derived from an EMBL/GenBank/DDBJ whole genome shotgun (WGS) entry which is preliminary data.</text>
</comment>
<dbReference type="AlphaFoldDB" id="A0A844XY18"/>
<accession>A0A844XY18</accession>
<reference evidence="2 3" key="1">
    <citation type="submission" date="2019-12" db="EMBL/GenBank/DDBJ databases">
        <title>Genomic-based taxomic classification of the family Erythrobacteraceae.</title>
        <authorList>
            <person name="Xu L."/>
        </authorList>
    </citation>
    <scope>NUCLEOTIDE SEQUENCE [LARGE SCALE GENOMIC DNA]</scope>
    <source>
        <strain evidence="2 3">DSM 16225</strain>
    </source>
</reference>
<dbReference type="NCBIfam" id="TIGR02001">
    <property type="entry name" value="gcw_chp"/>
    <property type="match status" value="1"/>
</dbReference>
<dbReference type="OrthoDB" id="9793561at2"/>
<dbReference type="EMBL" id="WTYF01000003">
    <property type="protein sequence ID" value="MXO49812.1"/>
    <property type="molecule type" value="Genomic_DNA"/>
</dbReference>
<gene>
    <name evidence="2" type="ORF">GRI42_00675</name>
</gene>
<organism evidence="2 3">
    <name type="scientific">Qipengyuania gaetbuli</name>
    <dbReference type="NCBI Taxonomy" id="266952"/>
    <lineage>
        <taxon>Bacteria</taxon>
        <taxon>Pseudomonadati</taxon>
        <taxon>Pseudomonadota</taxon>
        <taxon>Alphaproteobacteria</taxon>
        <taxon>Sphingomonadales</taxon>
        <taxon>Erythrobacteraceae</taxon>
        <taxon>Qipengyuania</taxon>
    </lineage>
</organism>
<name>A0A844XY18_9SPHN</name>
<dbReference type="InterPro" id="IPR010239">
    <property type="entry name" value="CHP02001"/>
</dbReference>
<dbReference type="Pfam" id="PF09694">
    <property type="entry name" value="Gcw_chp"/>
    <property type="match status" value="1"/>
</dbReference>
<feature type="chain" id="PRO_5032984614" description="Porin" evidence="1">
    <location>
        <begin position="27"/>
        <end position="249"/>
    </location>
</feature>
<keyword evidence="3" id="KW-1185">Reference proteome</keyword>
<dbReference type="Proteomes" id="UP000444185">
    <property type="component" value="Unassembled WGS sequence"/>
</dbReference>
<evidence type="ECO:0008006" key="4">
    <source>
        <dbReference type="Google" id="ProtNLM"/>
    </source>
</evidence>
<sequence length="249" mass="25492">MLTSFRGRLAVSLAALACGISSPALAQDEEESGPITVSANAALTTDYRFRGVSLSGGDPAIQGGVDVAHESGFYVGVWASSIDGGDAYGEMEFDIYGGWSGQLTDAVSLDVGLLYYAYPTEELGLDTDYWEPYASVGFNLGPAEATVGVAYAFEQDSLGGDDNLYVYTDLSAGLPGTPVTVTGHLGYTDGALAPPLLAGDADDSGMDWSIGASVTAGILEVGVSYVGVEGPSIDGFTDDALVGTITASF</sequence>
<evidence type="ECO:0000313" key="2">
    <source>
        <dbReference type="EMBL" id="MXO49812.1"/>
    </source>
</evidence>
<dbReference type="RefSeq" id="WP_160606151.1">
    <property type="nucleotide sequence ID" value="NZ_WTYF01000003.1"/>
</dbReference>
<proteinExistence type="predicted"/>
<evidence type="ECO:0000313" key="3">
    <source>
        <dbReference type="Proteomes" id="UP000444185"/>
    </source>
</evidence>
<feature type="signal peptide" evidence="1">
    <location>
        <begin position="1"/>
        <end position="26"/>
    </location>
</feature>
<evidence type="ECO:0000256" key="1">
    <source>
        <dbReference type="SAM" id="SignalP"/>
    </source>
</evidence>
<protein>
    <recommendedName>
        <fullName evidence="4">Porin</fullName>
    </recommendedName>
</protein>
<keyword evidence="1" id="KW-0732">Signal</keyword>